<dbReference type="Proteomes" id="UP000827092">
    <property type="component" value="Unassembled WGS sequence"/>
</dbReference>
<dbReference type="GO" id="GO:0030163">
    <property type="term" value="P:protein catabolic process"/>
    <property type="evidence" value="ECO:0007669"/>
    <property type="project" value="UniProtKB-ARBA"/>
</dbReference>
<evidence type="ECO:0000259" key="2">
    <source>
        <dbReference type="PROSITE" id="PS50144"/>
    </source>
</evidence>
<feature type="domain" description="MATH" evidence="2">
    <location>
        <begin position="21"/>
        <end position="146"/>
    </location>
</feature>
<proteinExistence type="predicted"/>
<dbReference type="InterPro" id="IPR000210">
    <property type="entry name" value="BTB/POZ_dom"/>
</dbReference>
<evidence type="ECO:0000259" key="1">
    <source>
        <dbReference type="PROSITE" id="PS50097"/>
    </source>
</evidence>
<dbReference type="CDD" id="cd00121">
    <property type="entry name" value="MATH"/>
    <property type="match status" value="1"/>
</dbReference>
<name>A0AAV6VPS0_9ARAC</name>
<comment type="caution">
    <text evidence="3">The sequence shown here is derived from an EMBL/GenBank/DDBJ whole genome shotgun (WGS) entry which is preliminary data.</text>
</comment>
<feature type="domain" description="BTB" evidence="1">
    <location>
        <begin position="187"/>
        <end position="252"/>
    </location>
</feature>
<dbReference type="PROSITE" id="PS50097">
    <property type="entry name" value="BTB"/>
    <property type="match status" value="1"/>
</dbReference>
<dbReference type="InterPro" id="IPR008974">
    <property type="entry name" value="TRAF-like"/>
</dbReference>
<sequence length="346" mass="39114">MGGTTSLEHKTALCDGVPVDKYVYVWTVSNIQKYLSNGVGYKTQTSVLTLNSDETFRVVLYPNGFNERTNGYASLWLQKLSSNEKLLRFTCAIVGDDGNKVLKKTIKKQLGIESFIGWMTFFPRNILIEEDPSVLVNGNLILKCSVQMCNDDKLLGNPENEDSVIANSVLCGLSNNFMSLWADEAYCDFSIYVQETKFAVHKAILSARSPVFRVMLKSQLTNTDSITITDISEPIVKKMLRCIYSGEVGVLDFEAASELYYAADKYQIILLKSVCFNIITKKIRVDNVLSALLLSENHSDYELREICIQFVVKNAPEVHELPEWMEFLKSQPHLANVIFRRLAPKK</sequence>
<dbReference type="SMART" id="SM00225">
    <property type="entry name" value="BTB"/>
    <property type="match status" value="1"/>
</dbReference>
<dbReference type="PANTHER" id="PTHR24413">
    <property type="entry name" value="SPECKLE-TYPE POZ PROTEIN"/>
    <property type="match status" value="1"/>
</dbReference>
<evidence type="ECO:0000313" key="3">
    <source>
        <dbReference type="EMBL" id="KAG8198712.1"/>
    </source>
</evidence>
<dbReference type="AlphaFoldDB" id="A0AAV6VPS0"/>
<organism evidence="3 4">
    <name type="scientific">Oedothorax gibbosus</name>
    <dbReference type="NCBI Taxonomy" id="931172"/>
    <lineage>
        <taxon>Eukaryota</taxon>
        <taxon>Metazoa</taxon>
        <taxon>Ecdysozoa</taxon>
        <taxon>Arthropoda</taxon>
        <taxon>Chelicerata</taxon>
        <taxon>Arachnida</taxon>
        <taxon>Araneae</taxon>
        <taxon>Araneomorphae</taxon>
        <taxon>Entelegynae</taxon>
        <taxon>Araneoidea</taxon>
        <taxon>Linyphiidae</taxon>
        <taxon>Erigoninae</taxon>
        <taxon>Oedothorax</taxon>
    </lineage>
</organism>
<dbReference type="Gene3D" id="3.30.710.10">
    <property type="entry name" value="Potassium Channel Kv1.1, Chain A"/>
    <property type="match status" value="1"/>
</dbReference>
<dbReference type="CDD" id="cd18186">
    <property type="entry name" value="BTB_POZ_ZBTB_KLHL-like"/>
    <property type="match status" value="1"/>
</dbReference>
<dbReference type="PROSITE" id="PS50144">
    <property type="entry name" value="MATH"/>
    <property type="match status" value="1"/>
</dbReference>
<keyword evidence="4" id="KW-1185">Reference proteome</keyword>
<dbReference type="InterPro" id="IPR002083">
    <property type="entry name" value="MATH/TRAF_dom"/>
</dbReference>
<protein>
    <recommendedName>
        <fullName evidence="5">Speckle-type POZ protein</fullName>
    </recommendedName>
</protein>
<dbReference type="Pfam" id="PF22486">
    <property type="entry name" value="MATH_2"/>
    <property type="match status" value="1"/>
</dbReference>
<dbReference type="Pfam" id="PF00651">
    <property type="entry name" value="BTB"/>
    <property type="match status" value="1"/>
</dbReference>
<dbReference type="EMBL" id="JAFNEN010000036">
    <property type="protein sequence ID" value="KAG8198712.1"/>
    <property type="molecule type" value="Genomic_DNA"/>
</dbReference>
<accession>A0AAV6VPS0</accession>
<dbReference type="SUPFAM" id="SSF54695">
    <property type="entry name" value="POZ domain"/>
    <property type="match status" value="1"/>
</dbReference>
<dbReference type="SUPFAM" id="SSF49599">
    <property type="entry name" value="TRAF domain-like"/>
    <property type="match status" value="1"/>
</dbReference>
<evidence type="ECO:0008006" key="5">
    <source>
        <dbReference type="Google" id="ProtNLM"/>
    </source>
</evidence>
<dbReference type="InterPro" id="IPR011333">
    <property type="entry name" value="SKP1/BTB/POZ_sf"/>
</dbReference>
<gene>
    <name evidence="3" type="ORF">JTE90_023482</name>
</gene>
<reference evidence="3 4" key="1">
    <citation type="journal article" date="2022" name="Nat. Ecol. Evol.">
        <title>A masculinizing supergene underlies an exaggerated male reproductive morph in a spider.</title>
        <authorList>
            <person name="Hendrickx F."/>
            <person name="De Corte Z."/>
            <person name="Sonet G."/>
            <person name="Van Belleghem S.M."/>
            <person name="Kostlbacher S."/>
            <person name="Vangestel C."/>
        </authorList>
    </citation>
    <scope>NUCLEOTIDE SEQUENCE [LARGE SCALE GENOMIC DNA]</scope>
    <source>
        <strain evidence="3">W744_W776</strain>
    </source>
</reference>
<evidence type="ECO:0000313" key="4">
    <source>
        <dbReference type="Proteomes" id="UP000827092"/>
    </source>
</evidence>
<dbReference type="Gene3D" id="2.60.210.10">
    <property type="entry name" value="Apoptosis, Tumor Necrosis Factor Receptor Associated Protein 2, Chain A"/>
    <property type="match status" value="1"/>
</dbReference>
<dbReference type="Gene3D" id="1.25.40.420">
    <property type="match status" value="1"/>
</dbReference>